<comment type="pathway">
    <text evidence="6">Alkaloid degradation; nicotine degradation.</text>
</comment>
<dbReference type="PANTHER" id="PTHR44379">
    <property type="entry name" value="OXIDOREDUCTASE WITH IRON-SULFUR SUBUNIT"/>
    <property type="match status" value="1"/>
</dbReference>
<dbReference type="InterPro" id="IPR051452">
    <property type="entry name" value="Diverse_Oxidoreductases"/>
</dbReference>
<dbReference type="SUPFAM" id="SSF54292">
    <property type="entry name" value="2Fe-2S ferredoxin-like"/>
    <property type="match status" value="1"/>
</dbReference>
<dbReference type="PROSITE" id="PS51085">
    <property type="entry name" value="2FE2S_FER_2"/>
    <property type="match status" value="1"/>
</dbReference>
<keyword evidence="2" id="KW-0479">Metal-binding</keyword>
<dbReference type="PANTHER" id="PTHR44379:SF5">
    <property type="entry name" value="OXIDOREDUCTASE WITH IRON-SULFUR SUBUNIT"/>
    <property type="match status" value="1"/>
</dbReference>
<evidence type="ECO:0000256" key="2">
    <source>
        <dbReference type="ARBA" id="ARBA00022723"/>
    </source>
</evidence>
<dbReference type="SUPFAM" id="SSF47741">
    <property type="entry name" value="CO dehydrogenase ISP C-domain like"/>
    <property type="match status" value="1"/>
</dbReference>
<evidence type="ECO:0000256" key="1">
    <source>
        <dbReference type="ARBA" id="ARBA00022714"/>
    </source>
</evidence>
<keyword evidence="1" id="KW-0001">2Fe-2S</keyword>
<dbReference type="CDD" id="cd00207">
    <property type="entry name" value="fer2"/>
    <property type="match status" value="1"/>
</dbReference>
<dbReference type="Pfam" id="PF00111">
    <property type="entry name" value="Fer2"/>
    <property type="match status" value="1"/>
</dbReference>
<dbReference type="KEGG" id="aacx:DEACI_1212"/>
<evidence type="ECO:0000313" key="10">
    <source>
        <dbReference type="Proteomes" id="UP001071230"/>
    </source>
</evidence>
<dbReference type="InterPro" id="IPR012675">
    <property type="entry name" value="Beta-grasp_dom_sf"/>
</dbReference>
<dbReference type="RefSeq" id="WP_240984215.1">
    <property type="nucleotide sequence ID" value="NZ_CDGJ01000032.1"/>
</dbReference>
<evidence type="ECO:0000256" key="6">
    <source>
        <dbReference type="ARBA" id="ARBA00060707"/>
    </source>
</evidence>
<evidence type="ECO:0000313" key="9">
    <source>
        <dbReference type="EMBL" id="CEJ06693.1"/>
    </source>
</evidence>
<dbReference type="Gene3D" id="3.10.20.30">
    <property type="match status" value="1"/>
</dbReference>
<reference evidence="9" key="1">
    <citation type="submission" date="2014-11" db="EMBL/GenBank/DDBJ databases">
        <authorList>
            <person name="Hornung B.V."/>
        </authorList>
    </citation>
    <scope>NUCLEOTIDE SEQUENCE</scope>
    <source>
        <strain evidence="9">INE</strain>
    </source>
</reference>
<protein>
    <submittedName>
        <fullName evidence="8">2Fe-2S ferredoxin-type iron-sulfur binding domain protein</fullName>
        <ecNumber evidence="8">1.-.-.-</ecNumber>
    </submittedName>
    <submittedName>
        <fullName evidence="9">Nicotinate dehydrogenase small FeS subunit</fullName>
    </submittedName>
</protein>
<dbReference type="EMBL" id="LR746496">
    <property type="protein sequence ID" value="CAA7600559.1"/>
    <property type="molecule type" value="Genomic_DNA"/>
</dbReference>
<dbReference type="InterPro" id="IPR002888">
    <property type="entry name" value="2Fe-2S-bd"/>
</dbReference>
<evidence type="ECO:0000313" key="8">
    <source>
        <dbReference type="EMBL" id="CAA7600559.1"/>
    </source>
</evidence>
<dbReference type="Gene3D" id="1.10.150.120">
    <property type="entry name" value="[2Fe-2S]-binding domain"/>
    <property type="match status" value="1"/>
</dbReference>
<keyword evidence="4" id="KW-0408">Iron</keyword>
<dbReference type="GO" id="GO:0051537">
    <property type="term" value="F:2 iron, 2 sulfur cluster binding"/>
    <property type="evidence" value="ECO:0007669"/>
    <property type="project" value="UniProtKB-KW"/>
</dbReference>
<dbReference type="InterPro" id="IPR001041">
    <property type="entry name" value="2Fe-2S_ferredoxin-type"/>
</dbReference>
<dbReference type="FunFam" id="1.10.150.120:FF:000003">
    <property type="entry name" value="Carbon monoxide dehydrogenase, small subunit"/>
    <property type="match status" value="1"/>
</dbReference>
<dbReference type="EMBL" id="CDGJ01000032">
    <property type="protein sequence ID" value="CEJ06693.1"/>
    <property type="molecule type" value="Genomic_DNA"/>
</dbReference>
<gene>
    <name evidence="9" type="ORF">DEACI_1142</name>
    <name evidence="8" type="ORF">DEACI_1212</name>
</gene>
<keyword evidence="5" id="KW-0411">Iron-sulfur</keyword>
<dbReference type="Proteomes" id="UP001071230">
    <property type="component" value="Unassembled WGS sequence"/>
</dbReference>
<evidence type="ECO:0000256" key="4">
    <source>
        <dbReference type="ARBA" id="ARBA00023004"/>
    </source>
</evidence>
<dbReference type="AlphaFoldDB" id="A0A8S0W7B9"/>
<keyword evidence="3 8" id="KW-0560">Oxidoreductase</keyword>
<evidence type="ECO:0000256" key="3">
    <source>
        <dbReference type="ARBA" id="ARBA00023002"/>
    </source>
</evidence>
<keyword evidence="10" id="KW-1185">Reference proteome</keyword>
<dbReference type="EC" id="1.-.-.-" evidence="8"/>
<dbReference type="Pfam" id="PF01799">
    <property type="entry name" value="Fer2_2"/>
    <property type="match status" value="1"/>
</dbReference>
<dbReference type="InterPro" id="IPR036010">
    <property type="entry name" value="2Fe-2S_ferredoxin-like_sf"/>
</dbReference>
<reference evidence="8" key="2">
    <citation type="submission" date="2020-01" db="EMBL/GenBank/DDBJ databases">
        <authorList>
            <person name="Hornung B."/>
        </authorList>
    </citation>
    <scope>NUCLEOTIDE SEQUENCE</scope>
    <source>
        <strain evidence="8">PacBioINE</strain>
    </source>
</reference>
<dbReference type="Proteomes" id="UP000836597">
    <property type="component" value="Chromosome"/>
</dbReference>
<accession>A0A8S0W7B9</accession>
<proteinExistence type="predicted"/>
<sequence length="160" mass="16973">MELRFTVNGQKQVLEVEPQARLLDVLREQLGLTGAKEGCGEGECGACTVLVDNLAVNSCLVLAHQARGRSVTTVEGLAPSGKLDALQQAFIQKGAIQCGYCTPGMLMSAKALLLRKPKPTEEEIRMALAGNLCRCTGYVNILRAVQDAAGTAESGEVRKA</sequence>
<dbReference type="InterPro" id="IPR036884">
    <property type="entry name" value="2Fe-2S-bd_dom_sf"/>
</dbReference>
<name>A0A8S0W7B9_9FIRM</name>
<feature type="domain" description="2Fe-2S ferredoxin-type" evidence="7">
    <location>
        <begin position="1"/>
        <end position="77"/>
    </location>
</feature>
<dbReference type="InterPro" id="IPR006058">
    <property type="entry name" value="2Fe2S_fd_BS"/>
</dbReference>
<dbReference type="GO" id="GO:0016491">
    <property type="term" value="F:oxidoreductase activity"/>
    <property type="evidence" value="ECO:0007669"/>
    <property type="project" value="UniProtKB-KW"/>
</dbReference>
<evidence type="ECO:0000259" key="7">
    <source>
        <dbReference type="PROSITE" id="PS51085"/>
    </source>
</evidence>
<dbReference type="FunFam" id="3.10.20.30:FF:000020">
    <property type="entry name" value="Xanthine dehydrogenase iron-sulfur subunit"/>
    <property type="match status" value="1"/>
</dbReference>
<evidence type="ECO:0000256" key="5">
    <source>
        <dbReference type="ARBA" id="ARBA00023014"/>
    </source>
</evidence>
<dbReference type="PROSITE" id="PS00197">
    <property type="entry name" value="2FE2S_FER_1"/>
    <property type="match status" value="1"/>
</dbReference>
<organism evidence="8">
    <name type="scientific">Acididesulfobacillus acetoxydans</name>
    <dbReference type="NCBI Taxonomy" id="1561005"/>
    <lineage>
        <taxon>Bacteria</taxon>
        <taxon>Bacillati</taxon>
        <taxon>Bacillota</taxon>
        <taxon>Clostridia</taxon>
        <taxon>Eubacteriales</taxon>
        <taxon>Peptococcaceae</taxon>
        <taxon>Acididesulfobacillus</taxon>
    </lineage>
</organism>
<dbReference type="GO" id="GO:0046872">
    <property type="term" value="F:metal ion binding"/>
    <property type="evidence" value="ECO:0007669"/>
    <property type="project" value="UniProtKB-KW"/>
</dbReference>